<keyword evidence="1" id="KW-1133">Transmembrane helix</keyword>
<dbReference type="Proteomes" id="UP000824164">
    <property type="component" value="Unassembled WGS sequence"/>
</dbReference>
<dbReference type="PANTHER" id="PTHR37806:SF1">
    <property type="entry name" value="PEPTIDASE C39-LIKE DOMAIN-CONTAINING PROTEIN"/>
    <property type="match status" value="1"/>
</dbReference>
<evidence type="ECO:0000259" key="2">
    <source>
        <dbReference type="Pfam" id="PF13529"/>
    </source>
</evidence>
<dbReference type="EMBL" id="DVLT01000008">
    <property type="protein sequence ID" value="HIU01892.1"/>
    <property type="molecule type" value="Genomic_DNA"/>
</dbReference>
<evidence type="ECO:0000256" key="1">
    <source>
        <dbReference type="SAM" id="Phobius"/>
    </source>
</evidence>
<sequence length="254" mass="28765">MKYLIKHFAGMAVICFLITLFFSFFYLFTSPCRANTVEESRFFANPYSEGLPTLIDVPFYSQLDILPTGCETVSAYMLLEYYGCAPSLSELVSSLDKADFSYLPDGTLAAPSPDEAYIGDPWTDEGYGCYPPVIVRLLSLYLPDSLQAVDMSGTSMEDLTTLYTDQGIPALVWTTMYMKETYPSSTWQLLDEHGECTGETFTWMANEHCMVLIGCDDQFYYFNDPLQASGVTAYEKELFKDRYESMGMRCVVIR</sequence>
<keyword evidence="1" id="KW-0472">Membrane</keyword>
<organism evidence="3 4">
    <name type="scientific">Candidatus Onthocola gallistercoris</name>
    <dbReference type="NCBI Taxonomy" id="2840876"/>
    <lineage>
        <taxon>Bacteria</taxon>
        <taxon>Bacillati</taxon>
        <taxon>Bacillota</taxon>
        <taxon>Bacilli</taxon>
        <taxon>Candidatus Onthocola</taxon>
    </lineage>
</organism>
<dbReference type="Pfam" id="PF13529">
    <property type="entry name" value="Peptidase_C39_2"/>
    <property type="match status" value="1"/>
</dbReference>
<evidence type="ECO:0000313" key="3">
    <source>
        <dbReference type="EMBL" id="HIU01892.1"/>
    </source>
</evidence>
<name>A0A9D1KW11_9FIRM</name>
<gene>
    <name evidence="3" type="ORF">IAB63_01395</name>
</gene>
<reference evidence="3" key="1">
    <citation type="submission" date="2020-10" db="EMBL/GenBank/DDBJ databases">
        <authorList>
            <person name="Gilroy R."/>
        </authorList>
    </citation>
    <scope>NUCLEOTIDE SEQUENCE</scope>
    <source>
        <strain evidence="3">CHK187-14744</strain>
    </source>
</reference>
<reference evidence="3" key="2">
    <citation type="journal article" date="2021" name="PeerJ">
        <title>Extensive microbial diversity within the chicken gut microbiome revealed by metagenomics and culture.</title>
        <authorList>
            <person name="Gilroy R."/>
            <person name="Ravi A."/>
            <person name="Getino M."/>
            <person name="Pursley I."/>
            <person name="Horton D.L."/>
            <person name="Alikhan N.F."/>
            <person name="Baker D."/>
            <person name="Gharbi K."/>
            <person name="Hall N."/>
            <person name="Watson M."/>
            <person name="Adriaenssens E.M."/>
            <person name="Foster-Nyarko E."/>
            <person name="Jarju S."/>
            <person name="Secka A."/>
            <person name="Antonio M."/>
            <person name="Oren A."/>
            <person name="Chaudhuri R.R."/>
            <person name="La Ragione R."/>
            <person name="Hildebrand F."/>
            <person name="Pallen M.J."/>
        </authorList>
    </citation>
    <scope>NUCLEOTIDE SEQUENCE</scope>
    <source>
        <strain evidence="3">CHK187-14744</strain>
    </source>
</reference>
<dbReference type="InterPro" id="IPR039564">
    <property type="entry name" value="Peptidase_C39-like"/>
</dbReference>
<evidence type="ECO:0000313" key="4">
    <source>
        <dbReference type="Proteomes" id="UP000824164"/>
    </source>
</evidence>
<proteinExistence type="predicted"/>
<feature type="domain" description="Peptidase C39-like" evidence="2">
    <location>
        <begin position="55"/>
        <end position="225"/>
    </location>
</feature>
<accession>A0A9D1KW11</accession>
<dbReference type="Gene3D" id="3.90.70.10">
    <property type="entry name" value="Cysteine proteinases"/>
    <property type="match status" value="1"/>
</dbReference>
<feature type="transmembrane region" description="Helical" evidence="1">
    <location>
        <begin position="7"/>
        <end position="28"/>
    </location>
</feature>
<comment type="caution">
    <text evidence="3">The sequence shown here is derived from an EMBL/GenBank/DDBJ whole genome shotgun (WGS) entry which is preliminary data.</text>
</comment>
<protein>
    <submittedName>
        <fullName evidence="3">C39 family peptidase</fullName>
    </submittedName>
</protein>
<dbReference type="AlphaFoldDB" id="A0A9D1KW11"/>
<keyword evidence="1" id="KW-0812">Transmembrane</keyword>
<dbReference type="PANTHER" id="PTHR37806">
    <property type="entry name" value="LMO0724 PROTEIN"/>
    <property type="match status" value="1"/>
</dbReference>